<reference evidence="7 8" key="1">
    <citation type="submission" date="2020-08" db="EMBL/GenBank/DDBJ databases">
        <title>Sequencing the genomes of 1000 actinobacteria strains.</title>
        <authorList>
            <person name="Klenk H.-P."/>
        </authorList>
    </citation>
    <scope>NUCLEOTIDE SEQUENCE [LARGE SCALE GENOMIC DNA]</scope>
    <source>
        <strain evidence="7 8">DSM 44320</strain>
    </source>
</reference>
<dbReference type="PIRSF" id="PIRSF005739">
    <property type="entry name" value="O-mtase"/>
    <property type="match status" value="1"/>
</dbReference>
<accession>A0A7W5Y7M9</accession>
<dbReference type="PANTHER" id="PTHR43712:SF2">
    <property type="entry name" value="O-METHYLTRANSFERASE CICE"/>
    <property type="match status" value="1"/>
</dbReference>
<dbReference type="GO" id="GO:0008171">
    <property type="term" value="F:O-methyltransferase activity"/>
    <property type="evidence" value="ECO:0007669"/>
    <property type="project" value="InterPro"/>
</dbReference>
<sequence length="334" mass="36616">MSHPAGPIWESISGISRFAALATMAELGCADHLAEGPLNAEELAIRCGAHAPSLRRVLRELAGMGIVRSAGQDRYELTADGSSLRSDVPDSTLPAVRMIAEESFWYALGNLPTTVRQGRSAFVERYGPLYQRLGQHPEVGQIFDTYMTSRAMPFAEQVAERYDFSRVDTLVDVAGGKGHILAAVLHANPRMRGVLVDLDHVVPGATAALTAHGLMERCEVLAGDFFAQVPAGFDAYLLASILHNWDDQDAERILRRVREAIREDGRLLILEMVLPDEDEPHVGKDMDMRMLALFDGGTERTRQEYSVLLEKTGFRLTEVFDLSAGASLVEAVPA</sequence>
<dbReference type="EMBL" id="JACIBV010000001">
    <property type="protein sequence ID" value="MBB3727746.1"/>
    <property type="molecule type" value="Genomic_DNA"/>
</dbReference>
<dbReference type="RefSeq" id="WP_183648737.1">
    <property type="nucleotide sequence ID" value="NZ_BAAAXX010000069.1"/>
</dbReference>
<evidence type="ECO:0000259" key="6">
    <source>
        <dbReference type="Pfam" id="PF08100"/>
    </source>
</evidence>
<dbReference type="PROSITE" id="PS51683">
    <property type="entry name" value="SAM_OMT_II"/>
    <property type="match status" value="1"/>
</dbReference>
<dbReference type="SUPFAM" id="SSF46785">
    <property type="entry name" value="Winged helix' DNA-binding domain"/>
    <property type="match status" value="1"/>
</dbReference>
<feature type="domain" description="O-methyltransferase dimerisation" evidence="6">
    <location>
        <begin position="9"/>
        <end position="82"/>
    </location>
</feature>
<dbReference type="GO" id="GO:0032259">
    <property type="term" value="P:methylation"/>
    <property type="evidence" value="ECO:0007669"/>
    <property type="project" value="UniProtKB-KW"/>
</dbReference>
<proteinExistence type="predicted"/>
<dbReference type="Pfam" id="PF00891">
    <property type="entry name" value="Methyltransf_2"/>
    <property type="match status" value="1"/>
</dbReference>
<evidence type="ECO:0000256" key="3">
    <source>
        <dbReference type="ARBA" id="ARBA00022691"/>
    </source>
</evidence>
<dbReference type="GO" id="GO:0046983">
    <property type="term" value="F:protein dimerization activity"/>
    <property type="evidence" value="ECO:0007669"/>
    <property type="project" value="InterPro"/>
</dbReference>
<evidence type="ECO:0000256" key="1">
    <source>
        <dbReference type="ARBA" id="ARBA00022603"/>
    </source>
</evidence>
<evidence type="ECO:0000313" key="7">
    <source>
        <dbReference type="EMBL" id="MBB3727746.1"/>
    </source>
</evidence>
<name>A0A7W5Y7M9_9ACTN</name>
<dbReference type="InterPro" id="IPR036390">
    <property type="entry name" value="WH_DNA-bd_sf"/>
</dbReference>
<dbReference type="Gene3D" id="1.10.287.1350">
    <property type="match status" value="1"/>
</dbReference>
<keyword evidence="8" id="KW-1185">Reference proteome</keyword>
<evidence type="ECO:0000259" key="5">
    <source>
        <dbReference type="Pfam" id="PF00891"/>
    </source>
</evidence>
<dbReference type="SUPFAM" id="SSF53335">
    <property type="entry name" value="S-adenosyl-L-methionine-dependent methyltransferases"/>
    <property type="match status" value="1"/>
</dbReference>
<dbReference type="AlphaFoldDB" id="A0A7W5Y7M9"/>
<keyword evidence="2 7" id="KW-0808">Transferase</keyword>
<dbReference type="InterPro" id="IPR029063">
    <property type="entry name" value="SAM-dependent_MTases_sf"/>
</dbReference>
<feature type="active site" description="Proton acceptor" evidence="4">
    <location>
        <position position="243"/>
    </location>
</feature>
<dbReference type="Proteomes" id="UP000579945">
    <property type="component" value="Unassembled WGS sequence"/>
</dbReference>
<gene>
    <name evidence="7" type="ORF">FHR33_003606</name>
</gene>
<keyword evidence="1 7" id="KW-0489">Methyltransferase</keyword>
<evidence type="ECO:0000256" key="4">
    <source>
        <dbReference type="PIRSR" id="PIRSR005739-1"/>
    </source>
</evidence>
<keyword evidence="3" id="KW-0949">S-adenosyl-L-methionine</keyword>
<dbReference type="CDD" id="cd02440">
    <property type="entry name" value="AdoMet_MTases"/>
    <property type="match status" value="1"/>
</dbReference>
<feature type="domain" description="O-methyltransferase C-terminal" evidence="5">
    <location>
        <begin position="111"/>
        <end position="315"/>
    </location>
</feature>
<dbReference type="GeneID" id="95390024"/>
<evidence type="ECO:0000313" key="8">
    <source>
        <dbReference type="Proteomes" id="UP000579945"/>
    </source>
</evidence>
<dbReference type="Gene3D" id="1.10.10.10">
    <property type="entry name" value="Winged helix-like DNA-binding domain superfamily/Winged helix DNA-binding domain"/>
    <property type="match status" value="1"/>
</dbReference>
<dbReference type="Pfam" id="PF08100">
    <property type="entry name" value="Dimerisation"/>
    <property type="match status" value="1"/>
</dbReference>
<dbReference type="InterPro" id="IPR001077">
    <property type="entry name" value="COMT_C"/>
</dbReference>
<comment type="caution">
    <text evidence="7">The sequence shown here is derived from an EMBL/GenBank/DDBJ whole genome shotgun (WGS) entry which is preliminary data.</text>
</comment>
<evidence type="ECO:0000256" key="2">
    <source>
        <dbReference type="ARBA" id="ARBA00022679"/>
    </source>
</evidence>
<dbReference type="InterPro" id="IPR012967">
    <property type="entry name" value="COMT_dimerisation"/>
</dbReference>
<dbReference type="PANTHER" id="PTHR43712">
    <property type="entry name" value="PUTATIVE (AFU_ORTHOLOGUE AFUA_4G14580)-RELATED"/>
    <property type="match status" value="1"/>
</dbReference>
<organism evidence="7 8">
    <name type="scientific">Nonomuraea dietziae</name>
    <dbReference type="NCBI Taxonomy" id="65515"/>
    <lineage>
        <taxon>Bacteria</taxon>
        <taxon>Bacillati</taxon>
        <taxon>Actinomycetota</taxon>
        <taxon>Actinomycetes</taxon>
        <taxon>Streptosporangiales</taxon>
        <taxon>Streptosporangiaceae</taxon>
        <taxon>Nonomuraea</taxon>
    </lineage>
</organism>
<dbReference type="InterPro" id="IPR036388">
    <property type="entry name" value="WH-like_DNA-bd_sf"/>
</dbReference>
<protein>
    <submittedName>
        <fullName evidence="7">SAM-dependent methyltransferase</fullName>
    </submittedName>
</protein>
<dbReference type="InterPro" id="IPR016461">
    <property type="entry name" value="COMT-like"/>
</dbReference>
<dbReference type="Gene3D" id="3.40.50.150">
    <property type="entry name" value="Vaccinia Virus protein VP39"/>
    <property type="match status" value="1"/>
</dbReference>